<sequence>MDIKLVRVKFADGSIEECSEKIVEGNIYRYVCRSGEVQVEIYDELISLSADFVRPLNGFEPIEILFDVVVNSRLLVLTTHIDVGQIYGPGFGYYNALAVDRTPTVEKPSDAPIYPPKFRDIDHITYTFGIPCWTYSIVIEKPMDIPKYSVFTLFKQGDEYIAILTLSNNYITSYLGDGLKIVVFIGREEYSVPKSWIVAIGRDSDPYRAIERCVYSASKVCGFRLRKDKRRPLFLDGLGWCSWNALLVDDLSHDNVIKIVKGLLSRGVPVSWVIIDDGWQKDLRKGREWFTRVLQELKADEKKFPDGLAKTVSELKNMGIKYVGLWHTINIHWSGCEENVLRVLGVDGYRFPYTKSYVPPPHMDKAYQFYDKFFRWVKSNGFDFVKIDNQWSIHALYWSSIPVGEAARNIEFAMQLALEDNKLDVLNCMSMAPENYCNFVLSNAMRVSIDYIPFWKADAKLHTMFSIYNALVFSHIAYPDYDMWITYDPYAIIHAVSRIFSGGPIYITDRHPEKTDVELLKKIVLPTGEVIKTDEPGLPTRDILLRDPYNEPVLLKIASRIGNSFVLALFNINRDDREINEEISLNILPYRVDHEKYVYYKVFKGEKGVIDRNGTIEIALKPLETEIIVFSPIENGKSVIGLKEYLLPPYPINIVNINGRIIVKPKVGGTLIYYKDGGFVEQIVDRDQIVEL</sequence>
<keyword evidence="1" id="KW-0119">Carbohydrate metabolism</keyword>
<evidence type="ECO:0000313" key="3">
    <source>
        <dbReference type="Proteomes" id="UP000001304"/>
    </source>
</evidence>
<keyword evidence="3" id="KW-1185">Reference proteome</keyword>
<dbReference type="HOGENOM" id="CLU_415982_0_0_2"/>
<evidence type="ECO:0000313" key="2">
    <source>
        <dbReference type="EMBL" id="ADM27157.1"/>
    </source>
</evidence>
<dbReference type="SUPFAM" id="SSF51445">
    <property type="entry name" value="(Trans)glycosidases"/>
    <property type="match status" value="1"/>
</dbReference>
<dbReference type="Proteomes" id="UP000001304">
    <property type="component" value="Chromosome"/>
</dbReference>
<accession>E0SQT3</accession>
<proteinExistence type="predicted"/>
<dbReference type="Gene3D" id="3.20.20.70">
    <property type="entry name" value="Aldolase class I"/>
    <property type="match status" value="1"/>
</dbReference>
<dbReference type="AlphaFoldDB" id="E0SQT3"/>
<dbReference type="KEGG" id="iag:Igag_0311"/>
<dbReference type="BioCyc" id="IAGG583356:GHAH-320-MONOMER"/>
<gene>
    <name evidence="2" type="ordered locus">Igag_0311</name>
</gene>
<dbReference type="STRING" id="583356.Igag_0311"/>
<dbReference type="InterPro" id="IPR017853">
    <property type="entry name" value="GH"/>
</dbReference>
<dbReference type="CAZy" id="GH36">
    <property type="family name" value="Glycoside Hydrolase Family 36"/>
</dbReference>
<reference evidence="2 3" key="1">
    <citation type="journal article" date="2010" name="Stand. Genomic Sci.">
        <title>Complete genome sequence of Ignisphaera aggregans type strain (AQ1.S1).</title>
        <authorList>
            <person name="Goker M."/>
            <person name="Held B."/>
            <person name="Lapidus A."/>
            <person name="Nolan M."/>
            <person name="Spring S."/>
            <person name="Yasawong M."/>
            <person name="Lucas S."/>
            <person name="Glavina Del Rio T."/>
            <person name="Tice H."/>
            <person name="Cheng J.F."/>
            <person name="Goodwin L."/>
            <person name="Tapia R."/>
            <person name="Pitluck S."/>
            <person name="Liolios K."/>
            <person name="Ivanova N."/>
            <person name="Mavromatis K."/>
            <person name="Mikhailova N."/>
            <person name="Pati A."/>
            <person name="Chen A."/>
            <person name="Palaniappan K."/>
            <person name="Brambilla E."/>
            <person name="Land M."/>
            <person name="Hauser L."/>
            <person name="Chang Y.J."/>
            <person name="Jeffries C.D."/>
            <person name="Brettin T."/>
            <person name="Detter J.C."/>
            <person name="Han C."/>
            <person name="Rohde M."/>
            <person name="Sikorski J."/>
            <person name="Woyke T."/>
            <person name="Bristow J."/>
            <person name="Eisen J.A."/>
            <person name="Markowitz V."/>
            <person name="Hugenholtz P."/>
            <person name="Kyrpides N.C."/>
            <person name="Klenk H.P."/>
        </authorList>
    </citation>
    <scope>NUCLEOTIDE SEQUENCE [LARGE SCALE GENOMIC DNA]</scope>
    <source>
        <strain evidence="3">DSM 17230 / JCM 13409 / AQ1.S1</strain>
    </source>
</reference>
<dbReference type="EMBL" id="CP002098">
    <property type="protein sequence ID" value="ADM27157.1"/>
    <property type="molecule type" value="Genomic_DNA"/>
</dbReference>
<name>E0SQT3_IGNAA</name>
<protein>
    <submittedName>
        <fullName evidence="2">Raffinose synthase</fullName>
    </submittedName>
</protein>
<evidence type="ECO:0000256" key="1">
    <source>
        <dbReference type="ARBA" id="ARBA00023277"/>
    </source>
</evidence>
<dbReference type="InterPro" id="IPR008811">
    <property type="entry name" value="Glycosyl_hydrolases_36"/>
</dbReference>
<dbReference type="Pfam" id="PF05691">
    <property type="entry name" value="Raffinose_syn"/>
    <property type="match status" value="2"/>
</dbReference>
<dbReference type="InterPro" id="IPR013785">
    <property type="entry name" value="Aldolase_TIM"/>
</dbReference>
<dbReference type="PANTHER" id="PTHR31268">
    <property type="match status" value="1"/>
</dbReference>
<organism evidence="2 3">
    <name type="scientific">Ignisphaera aggregans (strain DSM 17230 / JCM 13409 / AQ1.S1)</name>
    <dbReference type="NCBI Taxonomy" id="583356"/>
    <lineage>
        <taxon>Archaea</taxon>
        <taxon>Thermoproteota</taxon>
        <taxon>Thermoprotei</taxon>
        <taxon>Desulfurococcales</taxon>
        <taxon>Desulfurococcaceae</taxon>
        <taxon>Ignisphaera</taxon>
    </lineage>
</organism>
<dbReference type="PANTHER" id="PTHR31268:SF32">
    <property type="entry name" value="GALACTINOL--SUCROSE GALACTOSYLTRANSFERASE 2-RELATED"/>
    <property type="match status" value="1"/>
</dbReference>